<accession>A0ABP0HGA8</accession>
<protein>
    <submittedName>
        <fullName evidence="3">Copia protein (Gag-int-pol protein) [Cleaved into: Copia VLP protein</fullName>
    </submittedName>
</protein>
<evidence type="ECO:0000313" key="4">
    <source>
        <dbReference type="Proteomes" id="UP001642464"/>
    </source>
</evidence>
<feature type="domain" description="Reverse transcriptase Ty1/copia-type" evidence="2">
    <location>
        <begin position="275"/>
        <end position="498"/>
    </location>
</feature>
<keyword evidence="4" id="KW-1185">Reference proteome</keyword>
<gene>
    <name evidence="3" type="ORF">SCF082_LOCUS1694</name>
</gene>
<evidence type="ECO:0000256" key="1">
    <source>
        <dbReference type="SAM" id="MobiDB-lite"/>
    </source>
</evidence>
<comment type="caution">
    <text evidence="3">The sequence shown here is derived from an EMBL/GenBank/DDBJ whole genome shotgun (WGS) entry which is preliminary data.</text>
</comment>
<evidence type="ECO:0000259" key="2">
    <source>
        <dbReference type="Pfam" id="PF07727"/>
    </source>
</evidence>
<dbReference type="InterPro" id="IPR013103">
    <property type="entry name" value="RVT_2"/>
</dbReference>
<organism evidence="3 4">
    <name type="scientific">Durusdinium trenchii</name>
    <dbReference type="NCBI Taxonomy" id="1381693"/>
    <lineage>
        <taxon>Eukaryota</taxon>
        <taxon>Sar</taxon>
        <taxon>Alveolata</taxon>
        <taxon>Dinophyceae</taxon>
        <taxon>Suessiales</taxon>
        <taxon>Symbiodiniaceae</taxon>
        <taxon>Durusdinium</taxon>
    </lineage>
</organism>
<sequence>MELPPPLPPDDPQAQGQEELQPPTPARSDTTQPHPESPLHRAPGTPVSGLFKAHHERQGAREPEAKRPRVGEDLTPPLMDASMVPVPEDEDLEWEAPPRPVHGQDALPDPQVSSVLAAAVSPDKWHISDDRVWLVRQHRKPRRRLFFPFEVTDAPVSPHRLGPGRFTKFRFMDKNSTTNDGKFNKLADAWSKGKRSGRLKGCWIGTTRFRIALTTRKELKQLEKEIPFHLIPDEEREGHREALMKEWSTWIRYGAVVLLDIEASRAVEAQVSPSRILQTRVCYRNKNAAYPWMPVKHKARLVCRGDQDPDLTTLRRGAPYMSRAGMFCLLQIAASSPGWFLFNSDITGAFLQGDQSMAARKEALYLRPPREGLPGVHHKQLMLVVRGIFGLANSPRLFWRHLRDSLLKMGFRQSTLDRAMFFYYKDERLILALGAHVDDLLGTGEPGAADEIMDQIRNTFDFGAWADSRTDEVLEYGGRQIRQKPDGSIWLNQEKFIKATNVTPIPKWRSSTPNAPLLASELTELRSVGGCLHWVVGQTRPDLAAGTSLHMSGQPTVDSLMQLNKLLKEAKASEDWALQFRPIDLERARIIVYSDASFANSEGLRRRFGSCWWLGKPDGLEKPQDKETVQVDTGRRLYVREIFAEALVFGYVPSQSGRLPADFMPMAAATDCRSLYDLLTKDGSLSTTQEKRLAIDLGGLKETAAEFDEQMEQLAEVYKWVDTHHQLADLLTKQKPTRLQRSILDDGRIALKSIDPKESHELKDDRECNLGMRS</sequence>
<feature type="region of interest" description="Disordered" evidence="1">
    <location>
        <begin position="1"/>
        <end position="83"/>
    </location>
</feature>
<name>A0ABP0HGA8_9DINO</name>
<evidence type="ECO:0000313" key="3">
    <source>
        <dbReference type="EMBL" id="CAK8989145.1"/>
    </source>
</evidence>
<dbReference type="Proteomes" id="UP001642464">
    <property type="component" value="Unassembled WGS sequence"/>
</dbReference>
<dbReference type="Pfam" id="PF07727">
    <property type="entry name" value="RVT_2"/>
    <property type="match status" value="1"/>
</dbReference>
<proteinExistence type="predicted"/>
<reference evidence="3 4" key="1">
    <citation type="submission" date="2024-02" db="EMBL/GenBank/DDBJ databases">
        <authorList>
            <person name="Chen Y."/>
            <person name="Shah S."/>
            <person name="Dougan E. K."/>
            <person name="Thang M."/>
            <person name="Chan C."/>
        </authorList>
    </citation>
    <scope>NUCLEOTIDE SEQUENCE [LARGE SCALE GENOMIC DNA]</scope>
</reference>
<dbReference type="EMBL" id="CAXAMM010000814">
    <property type="protein sequence ID" value="CAK8989145.1"/>
    <property type="molecule type" value="Genomic_DNA"/>
</dbReference>
<feature type="compositionally biased region" description="Pro residues" evidence="1">
    <location>
        <begin position="1"/>
        <end position="11"/>
    </location>
</feature>
<feature type="compositionally biased region" description="Basic and acidic residues" evidence="1">
    <location>
        <begin position="56"/>
        <end position="72"/>
    </location>
</feature>